<keyword evidence="1" id="KW-0472">Membrane</keyword>
<keyword evidence="1" id="KW-1133">Transmembrane helix</keyword>
<keyword evidence="1" id="KW-0812">Transmembrane</keyword>
<name>A0A0F9R9I2_9ZZZZ</name>
<feature type="transmembrane region" description="Helical" evidence="1">
    <location>
        <begin position="16"/>
        <end position="36"/>
    </location>
</feature>
<protein>
    <submittedName>
        <fullName evidence="2">Uncharacterized protein</fullName>
    </submittedName>
</protein>
<organism evidence="2">
    <name type="scientific">marine sediment metagenome</name>
    <dbReference type="NCBI Taxonomy" id="412755"/>
    <lineage>
        <taxon>unclassified sequences</taxon>
        <taxon>metagenomes</taxon>
        <taxon>ecological metagenomes</taxon>
    </lineage>
</organism>
<dbReference type="AlphaFoldDB" id="A0A0F9R9I2"/>
<dbReference type="EMBL" id="LAZR01000985">
    <property type="protein sequence ID" value="KKN53170.1"/>
    <property type="molecule type" value="Genomic_DNA"/>
</dbReference>
<proteinExistence type="predicted"/>
<reference evidence="2" key="1">
    <citation type="journal article" date="2015" name="Nature">
        <title>Complex archaea that bridge the gap between prokaryotes and eukaryotes.</title>
        <authorList>
            <person name="Spang A."/>
            <person name="Saw J.H."/>
            <person name="Jorgensen S.L."/>
            <person name="Zaremba-Niedzwiedzka K."/>
            <person name="Martijn J."/>
            <person name="Lind A.E."/>
            <person name="van Eijk R."/>
            <person name="Schleper C."/>
            <person name="Guy L."/>
            <person name="Ettema T.J."/>
        </authorList>
    </citation>
    <scope>NUCLEOTIDE SEQUENCE</scope>
</reference>
<evidence type="ECO:0000313" key="2">
    <source>
        <dbReference type="EMBL" id="KKN53170.1"/>
    </source>
</evidence>
<comment type="caution">
    <text evidence="2">The sequence shown here is derived from an EMBL/GenBank/DDBJ whole genome shotgun (WGS) entry which is preliminary data.</text>
</comment>
<sequence length="147" mass="16848">MSESKYGQFVLAPRSYFFTAIASVVFAFIGFSYNAWRMEASEENNNTRIASFQILQELAELELIVFAAHYDNNKIDGSPRKGWVKVNLIHDLSYLAVDKVHLKTKDLQKVWQTNWPNMVEHESAAQSITHAIDSVRIEVVGELKRLD</sequence>
<gene>
    <name evidence="2" type="ORF">LCGC14_0605310</name>
</gene>
<accession>A0A0F9R9I2</accession>
<evidence type="ECO:0000256" key="1">
    <source>
        <dbReference type="SAM" id="Phobius"/>
    </source>
</evidence>